<keyword evidence="2" id="KW-0964">Secreted</keyword>
<evidence type="ECO:0000256" key="4">
    <source>
        <dbReference type="ARBA" id="ARBA00023026"/>
    </source>
</evidence>
<dbReference type="RefSeq" id="WP_012610622.1">
    <property type="nucleotide sequence ID" value="NC_011768.1"/>
</dbReference>
<keyword evidence="6" id="KW-0472">Membrane</keyword>
<reference evidence="11 12" key="1">
    <citation type="journal article" date="2012" name="Environ. Microbiol.">
        <title>The genome sequence of Desulfatibacillum alkenivorans AK-01: a blueprint for anaerobic alkane oxidation.</title>
        <authorList>
            <person name="Callaghan A.V."/>
            <person name="Morris B.E."/>
            <person name="Pereira I.A."/>
            <person name="McInerney M.J."/>
            <person name="Austin R.N."/>
            <person name="Groves J.T."/>
            <person name="Kukor J.J."/>
            <person name="Suflita J.M."/>
            <person name="Young L.Y."/>
            <person name="Zylstra G.J."/>
            <person name="Wawrik B."/>
        </authorList>
    </citation>
    <scope>NUCLEOTIDE SEQUENCE [LARGE SCALE GENOMIC DNA]</scope>
    <source>
        <strain evidence="11 12">AK-01</strain>
    </source>
</reference>
<dbReference type="InterPro" id="IPR045619">
    <property type="entry name" value="DUF6443"/>
</dbReference>
<dbReference type="Gene3D" id="2.130.10.130">
    <property type="entry name" value="Integrin alpha, N-terminal"/>
    <property type="match status" value="1"/>
</dbReference>
<dbReference type="InterPro" id="IPR031325">
    <property type="entry name" value="RHS_repeat"/>
</dbReference>
<dbReference type="InterPro" id="IPR006530">
    <property type="entry name" value="YD"/>
</dbReference>
<keyword evidence="4" id="KW-0843">Virulence</keyword>
<dbReference type="PANTHER" id="PTHR32305">
    <property type="match status" value="1"/>
</dbReference>
<keyword evidence="6" id="KW-1133">Transmembrane helix</keyword>
<evidence type="ECO:0000256" key="3">
    <source>
        <dbReference type="ARBA" id="ARBA00022737"/>
    </source>
</evidence>
<dbReference type="PANTHER" id="PTHR32305:SF15">
    <property type="entry name" value="PROTEIN RHSA-RELATED"/>
    <property type="match status" value="1"/>
</dbReference>
<feature type="domain" description="Insecticide toxin TcdB middle/N-terminal" evidence="7">
    <location>
        <begin position="733"/>
        <end position="880"/>
    </location>
</feature>
<dbReference type="Pfam" id="PF05593">
    <property type="entry name" value="RHS_repeat"/>
    <property type="match status" value="3"/>
</dbReference>
<keyword evidence="12" id="KW-1185">Reference proteome</keyword>
<dbReference type="InterPro" id="IPR003284">
    <property type="entry name" value="Sal_SpvB"/>
</dbReference>
<feature type="region of interest" description="Disordered" evidence="5">
    <location>
        <begin position="1956"/>
        <end position="2058"/>
    </location>
</feature>
<organism evidence="11 12">
    <name type="scientific">Desulfatibacillum aliphaticivorans</name>
    <dbReference type="NCBI Taxonomy" id="218208"/>
    <lineage>
        <taxon>Bacteria</taxon>
        <taxon>Pseudomonadati</taxon>
        <taxon>Thermodesulfobacteriota</taxon>
        <taxon>Desulfobacteria</taxon>
        <taxon>Desulfobacterales</taxon>
        <taxon>Desulfatibacillaceae</taxon>
        <taxon>Desulfatibacillum</taxon>
    </lineage>
</organism>
<dbReference type="Proteomes" id="UP000000739">
    <property type="component" value="Chromosome"/>
</dbReference>
<evidence type="ECO:0000259" key="8">
    <source>
        <dbReference type="Pfam" id="PF15657"/>
    </source>
</evidence>
<dbReference type="Pfam" id="PF20041">
    <property type="entry name" value="DUF6443"/>
    <property type="match status" value="1"/>
</dbReference>
<dbReference type="Pfam" id="PF15657">
    <property type="entry name" value="Tox-HNH-EHHH"/>
    <property type="match status" value="1"/>
</dbReference>
<evidence type="ECO:0000256" key="2">
    <source>
        <dbReference type="ARBA" id="ARBA00022525"/>
    </source>
</evidence>
<protein>
    <submittedName>
        <fullName evidence="11">YD repeat protein</fullName>
    </submittedName>
</protein>
<comment type="subcellular location">
    <subcellularLocation>
        <location evidence="1">Secreted</location>
    </subcellularLocation>
</comment>
<dbReference type="GO" id="GO:0005576">
    <property type="term" value="C:extracellular region"/>
    <property type="evidence" value="ECO:0007669"/>
    <property type="project" value="UniProtKB-SubCell"/>
</dbReference>
<dbReference type="InterPro" id="IPR022045">
    <property type="entry name" value="TcdB_toxin_mid/N"/>
</dbReference>
<dbReference type="NCBIfam" id="TIGR01643">
    <property type="entry name" value="YD_repeat_2x"/>
    <property type="match status" value="2"/>
</dbReference>
<dbReference type="InterPro" id="IPR022385">
    <property type="entry name" value="Rhs_assc_core"/>
</dbReference>
<dbReference type="Pfam" id="PF25023">
    <property type="entry name" value="TEN_YD-shell"/>
    <property type="match status" value="1"/>
</dbReference>
<evidence type="ECO:0000313" key="11">
    <source>
        <dbReference type="EMBL" id="ACL03187.1"/>
    </source>
</evidence>
<evidence type="ECO:0000256" key="5">
    <source>
        <dbReference type="SAM" id="MobiDB-lite"/>
    </source>
</evidence>
<dbReference type="InterPro" id="IPR056823">
    <property type="entry name" value="TEN-like_YD-shell"/>
</dbReference>
<feature type="compositionally biased region" description="Basic residues" evidence="5">
    <location>
        <begin position="2049"/>
        <end position="2058"/>
    </location>
</feature>
<dbReference type="InterPro" id="IPR050708">
    <property type="entry name" value="T6SS_VgrG/RHS"/>
</dbReference>
<dbReference type="HOGENOM" id="CLU_233016_0_0_7"/>
<feature type="region of interest" description="Disordered" evidence="5">
    <location>
        <begin position="1888"/>
        <end position="1915"/>
    </location>
</feature>
<keyword evidence="6" id="KW-0812">Transmembrane</keyword>
<dbReference type="InterPro" id="IPR028048">
    <property type="entry name" value="Tox-HNH-EHHH"/>
</dbReference>
<evidence type="ECO:0000259" key="10">
    <source>
        <dbReference type="Pfam" id="PF25023"/>
    </source>
</evidence>
<evidence type="ECO:0000259" key="7">
    <source>
        <dbReference type="Pfam" id="PF12256"/>
    </source>
</evidence>
<dbReference type="NCBIfam" id="TIGR03696">
    <property type="entry name" value="Rhs_assc_core"/>
    <property type="match status" value="1"/>
</dbReference>
<accession>B8FA91</accession>
<dbReference type="Gene3D" id="2.180.10.10">
    <property type="entry name" value="RHS repeat-associated core"/>
    <property type="match status" value="2"/>
</dbReference>
<dbReference type="KEGG" id="dal:Dalk_1487"/>
<dbReference type="Pfam" id="PF12256">
    <property type="entry name" value="TcdB_toxin_midN"/>
    <property type="match status" value="1"/>
</dbReference>
<feature type="domain" description="HNH/Endo VII superfamily nuclease toxins" evidence="8">
    <location>
        <begin position="1997"/>
        <end position="2058"/>
    </location>
</feature>
<feature type="transmembrane region" description="Helical" evidence="6">
    <location>
        <begin position="12"/>
        <end position="32"/>
    </location>
</feature>
<evidence type="ECO:0000313" key="12">
    <source>
        <dbReference type="Proteomes" id="UP000000739"/>
    </source>
</evidence>
<dbReference type="SUPFAM" id="SSF69318">
    <property type="entry name" value="Integrin alpha N-terminal domain"/>
    <property type="match status" value="1"/>
</dbReference>
<proteinExistence type="predicted"/>
<dbReference type="Pfam" id="PF03534">
    <property type="entry name" value="SpvB"/>
    <property type="match status" value="1"/>
</dbReference>
<feature type="domain" description="Teneurin-like YD-shell" evidence="10">
    <location>
        <begin position="1476"/>
        <end position="1799"/>
    </location>
</feature>
<name>B8FA91_DESAL</name>
<evidence type="ECO:0000256" key="6">
    <source>
        <dbReference type="SAM" id="Phobius"/>
    </source>
</evidence>
<keyword evidence="3" id="KW-0677">Repeat</keyword>
<feature type="domain" description="DUF6443" evidence="9">
    <location>
        <begin position="1140"/>
        <end position="1209"/>
    </location>
</feature>
<dbReference type="EMBL" id="CP001322">
    <property type="protein sequence ID" value="ACL03187.1"/>
    <property type="molecule type" value="Genomic_DNA"/>
</dbReference>
<dbReference type="eggNOG" id="COG3209">
    <property type="taxonomic scope" value="Bacteria"/>
</dbReference>
<evidence type="ECO:0000259" key="9">
    <source>
        <dbReference type="Pfam" id="PF20041"/>
    </source>
</evidence>
<dbReference type="InterPro" id="IPR028994">
    <property type="entry name" value="Integrin_alpha_N"/>
</dbReference>
<evidence type="ECO:0000256" key="1">
    <source>
        <dbReference type="ARBA" id="ARBA00004613"/>
    </source>
</evidence>
<dbReference type="Gene3D" id="2.40.128.340">
    <property type="match status" value="1"/>
</dbReference>
<sequence>MSIGSGVRIRFGYFAIIALIVFMAPATGWAVFSETFTETSTFSDKFIQTGASSYSVPLEVPPGRQGMAPNLELIYSSARPNGWVGVGWVLDMGAIQRNTRLGLDYTADDYVFTKNARTTELVSRSTDWGADMYGAKIESKFTKYEFKAGSGDYWVATTRDGDKYYFGQTIASRIENANGDIFKWCLDRVEDSNGNYMTISYTKDQNQIYLDEIEYAGHTSGVAATNSVKFYLEDTRTDDAPMYQSHMEVITAYRLKSVEMIANNSTVRAYSFNYNQPTLSKRSWLTSIQKYGDDAVLDVDGDITSGTSFPPVSMSYQTCALGGSEECWGKHDSLYLPAGRYGGGYADWNGDGTTEIIFITNSLMTYLVPTESPYPPNGFAQEHNILSSANISYPGFAINTTETFMGGFGDFNGDGKADYVYNRLTNTLQEGDDIAVVLSTGTGGSFSVWGAKSQDIEPDDYGIGDFNGDGFDDLMYRQDRDDGDNMYVLVSNGEDAFTESLWSTQALSHTYGPNGVGDFNGDGKSDWCFVNSVGMFLVKLSNGSGFEAQSVWADRGVGYFVKIQEYGFGDFNGDGLTDYCWGENDVQWTAWNDYENGSTQTMPEETYYVALSTGSGFDIQQWATFNHGTDVYGTDGYMSFSGLGDFNGDGRTDLSFANSEGGVHMMFSRGDSFEHYSWTGFSHDLASGEIQTTASYQRYASSLTPRTTEYGINPFEQFTEGWPAPTALAGLGDFDGDGKTDFIYSFEQDAVTMDFFGGSIIIEPAIPPTYYVLTTNAGIPDLLTEVDNGLGATVEYEYTPSSEWDNDYLPFLMQNLTSVTVDDGLGNTSTTELSYSGGLYDPVEREFRGFETVAITNPDATVSVTDYEQEDDFLKGRPLTHEFHSATPGTNTLKLSTTYTWASDTITWESDAITPESKFVYLTSKETDVFDIIGGVSTTASEKNISYAHDSDTGLTEYEIVTGSDYETGTGPSIKTAYEYSQPAGVTEWLWRLEEEAVYDYSTLTVKAQTDYSHDVYGNVTDVEYWLDGGTSPSVSYTYDAYGNQLTFTDAITNTWTTTYDAVAHAYPVTTQNPLGHTTSKTWDQGFGAPLTSTDANNYTTAFTYDAFGRLEQTDTPDGGTTEIVYTDTTCPRTVLTRVYDTATSYIASTDYIDGLGRNIQHVESTENSLYTVSQTEYDEMGRVIYQVGPFFNGTNTASITAPTTDVHYVSTEYDYFGRATSIATPNTSSTVAVTEFDYEGPKTTVTNPDDGITETILDYLGRTREIVEHNDSSLYTTAYSYDVLGQLTSILDDKGNTISTAYDTLGRKTQMVHPDMGTWTYSYDANGNLTSQTDAKSQVVNFTYDSLNRITQKYYPNSSMGSVDYIYDGYLGLGTDSVGRLTFVQNSESYYWIKDYDPMGRISSDGRCDRSQPMWYDFSYTYDLAGRPTSTEYPDGMEVDYTYIPGTSLWSQVISGTQVLAEFSGYTAHGKYELVDYANGVTTEHTYDPDSTRLMAIQTSYGATDYQNYAYTYTDGGNIASITDNMRSHAYTYAYDDLHRLTGEASTTGSMAWTYDSIGNILTKSQDGSSMTYAYNSVTHKLDTVTAGGTVYNYSYDANGNITACPKLEGAGSISATLAIDYNVDNMPVQVVKSVSGQPDVTTNFYYDGNGARVRKEVVGESTTFYAGSLYEVKNGVATKYIFGADRRIAKITDGEGIQYFSKDHLGSSTVVTDESGAVVEQADYRPFGEDRFYTGSVATPTPYKYTDQELDESTGLYNYDARHYDPAIGRFISPDSLIPNLYDPQQLNPYAYCRNNPLIYVDPSGHYTVGGEEGRDCTGGALNGGGGIKGIGSLLNFDRSFGALCYGLKTGEMPLDVGYRGEPGGRLRGKLVASNSSIADMIIQGVLSGPSPAPEEEQEPLKQNDLPGSSEEELDAEALKDALVFFVECQQDTIYSAINIGFPPSTPITAAMRVKPTSSRPPSLTPPGAGRRGAFRQAKRDWGIPVSQQPKKTGPNLDKRGNVRPGRAYTFEVKGKGGKTRTITIRDDAGGDNYGPGNPQNRGSHINGKKGTHYDY</sequence>
<dbReference type="GO" id="GO:0005737">
    <property type="term" value="C:cytoplasm"/>
    <property type="evidence" value="ECO:0007669"/>
    <property type="project" value="InterPro"/>
</dbReference>
<gene>
    <name evidence="11" type="ordered locus">Dalk_1487</name>
</gene>